<gene>
    <name evidence="1" type="ORF">AABB81_01010</name>
</gene>
<dbReference type="InterPro" id="IPR036724">
    <property type="entry name" value="Cobalamin-bd_sf"/>
</dbReference>
<evidence type="ECO:0000313" key="2">
    <source>
        <dbReference type="Proteomes" id="UP001474120"/>
    </source>
</evidence>
<dbReference type="Proteomes" id="UP001474120">
    <property type="component" value="Unassembled WGS sequence"/>
</dbReference>
<dbReference type="Gene3D" id="3.40.50.280">
    <property type="entry name" value="Cobalamin-binding domain"/>
    <property type="match status" value="1"/>
</dbReference>
<sequence>MSDSTNAHPDNNNLWQQGLLLSHEFSQLEGRQPRILVGNSNKVSQQVIRKVCSSMADMGFNVDVAPVLSSFDELAKQCLENDADVLLILGADHITKTELAKLAKKVSFLKSETVKALTFQGPESIINSEALRELYRIFPEDSDPVEISLALLKILMSND</sequence>
<protein>
    <submittedName>
        <fullName evidence="1">Uncharacterized protein</fullName>
    </submittedName>
</protein>
<organism evidence="1 2">
    <name type="scientific">Lutimonas vermicola</name>
    <dbReference type="NCBI Taxonomy" id="414288"/>
    <lineage>
        <taxon>Bacteria</taxon>
        <taxon>Pseudomonadati</taxon>
        <taxon>Bacteroidota</taxon>
        <taxon>Flavobacteriia</taxon>
        <taxon>Flavobacteriales</taxon>
        <taxon>Flavobacteriaceae</taxon>
        <taxon>Lutimonas</taxon>
    </lineage>
</organism>
<comment type="caution">
    <text evidence="1">The sequence shown here is derived from an EMBL/GenBank/DDBJ whole genome shotgun (WGS) entry which is preliminary data.</text>
</comment>
<dbReference type="SUPFAM" id="SSF52242">
    <property type="entry name" value="Cobalamin (vitamin B12)-binding domain"/>
    <property type="match status" value="1"/>
</dbReference>
<evidence type="ECO:0000313" key="1">
    <source>
        <dbReference type="EMBL" id="MEL4454456.1"/>
    </source>
</evidence>
<dbReference type="RefSeq" id="WP_342158001.1">
    <property type="nucleotide sequence ID" value="NZ_JBCDNA010000001.1"/>
</dbReference>
<reference evidence="1 2" key="1">
    <citation type="submission" date="2024-04" db="EMBL/GenBank/DDBJ databases">
        <title>whole genome sequencing of Lutimonas vermicola strain IMCC1616.</title>
        <authorList>
            <person name="Bae S.S."/>
        </authorList>
    </citation>
    <scope>NUCLEOTIDE SEQUENCE [LARGE SCALE GENOMIC DNA]</scope>
    <source>
        <strain evidence="1 2">IMCC1616</strain>
    </source>
</reference>
<proteinExistence type="predicted"/>
<name>A0ABU9KW98_9FLAO</name>
<accession>A0ABU9KW98</accession>
<dbReference type="EMBL" id="JBCDNA010000001">
    <property type="protein sequence ID" value="MEL4454456.1"/>
    <property type="molecule type" value="Genomic_DNA"/>
</dbReference>
<keyword evidence="2" id="KW-1185">Reference proteome</keyword>